<dbReference type="InterPro" id="IPR002860">
    <property type="entry name" value="BNR_rpt"/>
</dbReference>
<dbReference type="Proteomes" id="UP001144352">
    <property type="component" value="Unassembled WGS sequence"/>
</dbReference>
<comment type="caution">
    <text evidence="1">The sequence shown here is derived from an EMBL/GenBank/DDBJ whole genome shotgun (WGS) entry which is preliminary data.</text>
</comment>
<dbReference type="CDD" id="cd15482">
    <property type="entry name" value="Sialidase_non-viral"/>
    <property type="match status" value="1"/>
</dbReference>
<organism evidence="1 2">
    <name type="scientific">Geobacter hydrogenophilus</name>
    <dbReference type="NCBI Taxonomy" id="40983"/>
    <lineage>
        <taxon>Bacteria</taxon>
        <taxon>Pseudomonadati</taxon>
        <taxon>Thermodesulfobacteriota</taxon>
        <taxon>Desulfuromonadia</taxon>
        <taxon>Geobacterales</taxon>
        <taxon>Geobacteraceae</taxon>
        <taxon>Geobacter</taxon>
    </lineage>
</organism>
<keyword evidence="2" id="KW-1185">Reference proteome</keyword>
<dbReference type="SUPFAM" id="SSF110296">
    <property type="entry name" value="Oligoxyloglucan reducing end-specific cellobiohydrolase"/>
    <property type="match status" value="1"/>
</dbReference>
<dbReference type="InterPro" id="IPR015943">
    <property type="entry name" value="WD40/YVTN_repeat-like_dom_sf"/>
</dbReference>
<evidence type="ECO:0000313" key="2">
    <source>
        <dbReference type="Proteomes" id="UP001144352"/>
    </source>
</evidence>
<dbReference type="AlphaFoldDB" id="A0A9W6FZY6"/>
<dbReference type="PROSITE" id="PS51257">
    <property type="entry name" value="PROKAR_LIPOPROTEIN"/>
    <property type="match status" value="1"/>
</dbReference>
<dbReference type="Pfam" id="PF02012">
    <property type="entry name" value="BNR"/>
    <property type="match status" value="1"/>
</dbReference>
<reference evidence="1" key="1">
    <citation type="submission" date="2022-12" db="EMBL/GenBank/DDBJ databases">
        <title>Reference genome sequencing for broad-spectrum identification of bacterial and archaeal isolates by mass spectrometry.</title>
        <authorList>
            <person name="Sekiguchi Y."/>
            <person name="Tourlousse D.M."/>
        </authorList>
    </citation>
    <scope>NUCLEOTIDE SEQUENCE</scope>
    <source>
        <strain evidence="1">H2</strain>
    </source>
</reference>
<protein>
    <recommendedName>
        <fullName evidence="3">Exo-alpha-sialidase</fullName>
    </recommendedName>
</protein>
<gene>
    <name evidence="1" type="ORF">GHYDROH2_17550</name>
</gene>
<sequence length="452" mass="48523">MLMRLLLRMVGIGAVMVVLLLSGCGTDKDNDPQSETESPLLGASPINIPWVVVDGTAQQAVPNTGYIAFNAVEAAVITLPAEAEVGDIVAVTGSADGGWRIAQNPDQTIVADGIFEYGTVWFQSFAGPCFDVASSADGTRLVAARLQGQIQLSRDAGATWIARGPEKAWYSVASSADGSKLVAVARGDYIYTSADYGETWTQRGPSRTWASVTSSADGTKLAAVAENDYIYVSTDSGVTWTQRGLNKPWRAVASSADGTRLIALGDYTSYRSTDSGATWDYMLFNVQGKPTYSYYLQYWQSVACSADGKRWIAGSSWDDLYLSSDYGYTWYKAGVSGYWSGVASSADGRVLLAAPYDDLLYVSTDYGQNWQRRGAKKAWYSVATAADGSSSAAVDFGGPLFVSHDLSTSLAGTAGFLYGENRGNDAVLQYAGNGQYDLISYRGRVLFDRQIK</sequence>
<proteinExistence type="predicted"/>
<dbReference type="Gene3D" id="2.130.10.10">
    <property type="entry name" value="YVTN repeat-like/Quinoprotein amine dehydrogenase"/>
    <property type="match status" value="2"/>
</dbReference>
<accession>A0A9W6FZY6</accession>
<evidence type="ECO:0008006" key="3">
    <source>
        <dbReference type="Google" id="ProtNLM"/>
    </source>
</evidence>
<name>A0A9W6FZY6_9BACT</name>
<dbReference type="RefSeq" id="WP_281875108.1">
    <property type="nucleotide sequence ID" value="NZ_BSDS01000001.1"/>
</dbReference>
<dbReference type="EMBL" id="BSDS01000001">
    <property type="protein sequence ID" value="GLI38254.1"/>
    <property type="molecule type" value="Genomic_DNA"/>
</dbReference>
<evidence type="ECO:0000313" key="1">
    <source>
        <dbReference type="EMBL" id="GLI38254.1"/>
    </source>
</evidence>